<dbReference type="GO" id="GO:0022857">
    <property type="term" value="F:transmembrane transporter activity"/>
    <property type="evidence" value="ECO:0007669"/>
    <property type="project" value="InterPro"/>
</dbReference>
<sequence>MTQTKGAVAFRNVRKTFGSFTAIPDLTLDIEPGKLVTLLGPSGCGKTTTLRMLAGLESPTDGQILIGGDDVTRLPADRRDVSMVFQSYALFPHMRVGQNVAYGLEAGGMKSAEARKRAEEALELVGLSGLAGRLPAELSGGQQQRVAVARALVLEPQVLLLDEPLSNLDARLRRKVRTDIRELQQRIGLTAVYVTHDQEEALAVSDTIVVMKEGKVAQIGTPRELYESPASDFIADFIGEANVVDGRVLSVQGDVAQVELGGVTLSLPSRGQSPGPTQISLRSNALKVTVAGKGDGTGIKGTIASSAYLGDHVEYEIDGPLERIFVVDDESDTPLPSGTAVALEVRPRGVALIPGTA</sequence>
<dbReference type="Gene3D" id="3.40.50.300">
    <property type="entry name" value="P-loop containing nucleotide triphosphate hydrolases"/>
    <property type="match status" value="1"/>
</dbReference>
<dbReference type="PROSITE" id="PS00211">
    <property type="entry name" value="ABC_TRANSPORTER_1"/>
    <property type="match status" value="1"/>
</dbReference>
<dbReference type="PROSITE" id="PS50893">
    <property type="entry name" value="ABC_TRANSPORTER_2"/>
    <property type="match status" value="1"/>
</dbReference>
<keyword evidence="2" id="KW-0813">Transport</keyword>
<protein>
    <submittedName>
        <fullName evidence="6">Iron(III) transport system ATP-binding protein</fullName>
    </submittedName>
</protein>
<keyword evidence="7" id="KW-1185">Reference proteome</keyword>
<comment type="caution">
    <text evidence="6">The sequence shown here is derived from an EMBL/GenBank/DDBJ whole genome shotgun (WGS) entry which is preliminary data.</text>
</comment>
<evidence type="ECO:0000256" key="2">
    <source>
        <dbReference type="ARBA" id="ARBA00022448"/>
    </source>
</evidence>
<dbReference type="FunFam" id="3.40.50.300:FF:000425">
    <property type="entry name" value="Probable ABC transporter, ATP-binding subunit"/>
    <property type="match status" value="1"/>
</dbReference>
<dbReference type="InterPro" id="IPR003593">
    <property type="entry name" value="AAA+_ATPase"/>
</dbReference>
<dbReference type="AlphaFoldDB" id="A0A2S3USH3"/>
<evidence type="ECO:0000259" key="5">
    <source>
        <dbReference type="PROSITE" id="PS50893"/>
    </source>
</evidence>
<dbReference type="PANTHER" id="PTHR42781">
    <property type="entry name" value="SPERMIDINE/PUTRESCINE IMPORT ATP-BINDING PROTEIN POTA"/>
    <property type="match status" value="1"/>
</dbReference>
<dbReference type="EMBL" id="PPCN01000006">
    <property type="protein sequence ID" value="POF30513.1"/>
    <property type="molecule type" value="Genomic_DNA"/>
</dbReference>
<feature type="domain" description="ABC transporter" evidence="5">
    <location>
        <begin position="8"/>
        <end position="238"/>
    </location>
</feature>
<gene>
    <name evidence="6" type="ORF">CLV41_106127</name>
</gene>
<evidence type="ECO:0000256" key="1">
    <source>
        <dbReference type="ARBA" id="ARBA00005417"/>
    </source>
</evidence>
<name>A0A2S3USH3_9HYPH</name>
<dbReference type="SUPFAM" id="SSF52540">
    <property type="entry name" value="P-loop containing nucleoside triphosphate hydrolases"/>
    <property type="match status" value="1"/>
</dbReference>
<keyword evidence="3" id="KW-0547">Nucleotide-binding</keyword>
<dbReference type="InterPro" id="IPR050093">
    <property type="entry name" value="ABC_SmlMolc_Importer"/>
</dbReference>
<dbReference type="RefSeq" id="WP_103223236.1">
    <property type="nucleotide sequence ID" value="NZ_PPCN01000006.1"/>
</dbReference>
<dbReference type="Pfam" id="PF00005">
    <property type="entry name" value="ABC_tran"/>
    <property type="match status" value="1"/>
</dbReference>
<dbReference type="OrthoDB" id="9802264at2"/>
<accession>A0A2S3USH3</accession>
<dbReference type="SMART" id="SM00382">
    <property type="entry name" value="AAA"/>
    <property type="match status" value="1"/>
</dbReference>
<evidence type="ECO:0000256" key="4">
    <source>
        <dbReference type="ARBA" id="ARBA00022840"/>
    </source>
</evidence>
<dbReference type="InterPro" id="IPR017871">
    <property type="entry name" value="ABC_transporter-like_CS"/>
</dbReference>
<evidence type="ECO:0000256" key="3">
    <source>
        <dbReference type="ARBA" id="ARBA00022741"/>
    </source>
</evidence>
<organism evidence="6 7">
    <name type="scientific">Roseibium marinum</name>
    <dbReference type="NCBI Taxonomy" id="281252"/>
    <lineage>
        <taxon>Bacteria</taxon>
        <taxon>Pseudomonadati</taxon>
        <taxon>Pseudomonadota</taxon>
        <taxon>Alphaproteobacteria</taxon>
        <taxon>Hyphomicrobiales</taxon>
        <taxon>Stappiaceae</taxon>
        <taxon>Roseibium</taxon>
    </lineage>
</organism>
<evidence type="ECO:0000313" key="6">
    <source>
        <dbReference type="EMBL" id="POF30513.1"/>
    </source>
</evidence>
<keyword evidence="4 6" id="KW-0067">ATP-binding</keyword>
<dbReference type="GO" id="GO:0015697">
    <property type="term" value="P:quaternary ammonium group transport"/>
    <property type="evidence" value="ECO:0007669"/>
    <property type="project" value="UniProtKB-ARBA"/>
</dbReference>
<evidence type="ECO:0000313" key="7">
    <source>
        <dbReference type="Proteomes" id="UP000236959"/>
    </source>
</evidence>
<proteinExistence type="inferred from homology"/>
<dbReference type="InterPro" id="IPR003439">
    <property type="entry name" value="ABC_transporter-like_ATP-bd"/>
</dbReference>
<reference evidence="6 7" key="1">
    <citation type="submission" date="2018-01" db="EMBL/GenBank/DDBJ databases">
        <title>Genomic Encyclopedia of Archaeal and Bacterial Type Strains, Phase II (KMG-II): from individual species to whole genera.</title>
        <authorList>
            <person name="Goeker M."/>
        </authorList>
    </citation>
    <scope>NUCLEOTIDE SEQUENCE [LARGE SCALE GENOMIC DNA]</scope>
    <source>
        <strain evidence="6 7">DSM 17023</strain>
    </source>
</reference>
<dbReference type="SUPFAM" id="SSF50331">
    <property type="entry name" value="MOP-like"/>
    <property type="match status" value="1"/>
</dbReference>
<dbReference type="GO" id="GO:0043190">
    <property type="term" value="C:ATP-binding cassette (ABC) transporter complex"/>
    <property type="evidence" value="ECO:0007669"/>
    <property type="project" value="InterPro"/>
</dbReference>
<dbReference type="Proteomes" id="UP000236959">
    <property type="component" value="Unassembled WGS sequence"/>
</dbReference>
<dbReference type="Gene3D" id="2.40.50.100">
    <property type="match status" value="1"/>
</dbReference>
<dbReference type="InterPro" id="IPR027417">
    <property type="entry name" value="P-loop_NTPase"/>
</dbReference>
<dbReference type="PANTHER" id="PTHR42781:SF4">
    <property type="entry name" value="SPERMIDINE_PUTRESCINE IMPORT ATP-BINDING PROTEIN POTA"/>
    <property type="match status" value="1"/>
</dbReference>
<dbReference type="GO" id="GO:0016887">
    <property type="term" value="F:ATP hydrolysis activity"/>
    <property type="evidence" value="ECO:0007669"/>
    <property type="project" value="InterPro"/>
</dbReference>
<dbReference type="Pfam" id="PF08402">
    <property type="entry name" value="TOBE_2"/>
    <property type="match status" value="1"/>
</dbReference>
<dbReference type="InterPro" id="IPR008995">
    <property type="entry name" value="Mo/tungstate-bd_C_term_dom"/>
</dbReference>
<dbReference type="InterPro" id="IPR013611">
    <property type="entry name" value="Transp-assoc_OB_typ2"/>
</dbReference>
<dbReference type="GO" id="GO:0005524">
    <property type="term" value="F:ATP binding"/>
    <property type="evidence" value="ECO:0007669"/>
    <property type="project" value="UniProtKB-KW"/>
</dbReference>
<comment type="similarity">
    <text evidence="1">Belongs to the ABC transporter superfamily.</text>
</comment>